<evidence type="ECO:0000259" key="4">
    <source>
        <dbReference type="Pfam" id="PF13449"/>
    </source>
</evidence>
<evidence type="ECO:0000259" key="3">
    <source>
        <dbReference type="Pfam" id="PF07589"/>
    </source>
</evidence>
<proteinExistence type="predicted"/>
<feature type="domain" description="Ice-binding protein C-terminal" evidence="3">
    <location>
        <begin position="458"/>
        <end position="483"/>
    </location>
</feature>
<evidence type="ECO:0000313" key="5">
    <source>
        <dbReference type="EMBL" id="MBC9980791.1"/>
    </source>
</evidence>
<feature type="signal peptide" evidence="2">
    <location>
        <begin position="1"/>
        <end position="22"/>
    </location>
</feature>
<dbReference type="SUPFAM" id="SSF75011">
    <property type="entry name" value="3-carboxy-cis,cis-mucoante lactonizing enzyme"/>
    <property type="match status" value="1"/>
</dbReference>
<keyword evidence="2" id="KW-0732">Signal</keyword>
<protein>
    <submittedName>
        <fullName evidence="5">Esterase-like activity of phytase family protein</fullName>
    </submittedName>
</protein>
<feature type="compositionally biased region" description="Polar residues" evidence="1">
    <location>
        <begin position="158"/>
        <end position="167"/>
    </location>
</feature>
<dbReference type="NCBIfam" id="NF035944">
    <property type="entry name" value="PEPxxWA-CTERM"/>
    <property type="match status" value="1"/>
</dbReference>
<name>A0ABR7UB97_9BRAD</name>
<dbReference type="Gene3D" id="2.130.10.10">
    <property type="entry name" value="YVTN repeat-like/Quinoprotein amine dehydrogenase"/>
    <property type="match status" value="1"/>
</dbReference>
<feature type="domain" description="Phytase-like" evidence="4">
    <location>
        <begin position="59"/>
        <end position="424"/>
    </location>
</feature>
<dbReference type="EMBL" id="JAATTO010000030">
    <property type="protein sequence ID" value="MBC9980791.1"/>
    <property type="molecule type" value="Genomic_DNA"/>
</dbReference>
<comment type="caution">
    <text evidence="5">The sequence shown here is derived from an EMBL/GenBank/DDBJ whole genome shotgun (WGS) entry which is preliminary data.</text>
</comment>
<evidence type="ECO:0000313" key="6">
    <source>
        <dbReference type="Proteomes" id="UP000639516"/>
    </source>
</evidence>
<sequence>MRRVVSSGVLLVSMFAVPAAKAEVALLAIGSLTGSSAGPNADLSGLTGTLENGLPGNILGGMGSGIAYAGGNTFYALPDRGPNATPYNSKVDDTVSYISRYQTVNMNLTATPGGALPFSLTPTLTKTTLLSSSTPLTYGTGAGLGNKADGTPLGSGAPAQNTSNTYYFTGRSDNYGPGNSGNPTNARLDPESIRVAPDGKSVYVSDEYGPYVRQFDNSTGKLIQTFTLPSNLNVANLSPVGATEISGNTSGRTANKGMEGLALTPDGKTLVGIMQAPLIQDAANASKTLRIVTIDVATKATHEYAYNLTTGSGVSEIVALNDHQFLVDERDGKGLGDGSAAKVKQLFVIDIKGATEVSKLSGAALAGAAVSKSGPFLDIVTALGAHGISNTQVPSKIEGLAFGKDVTVDGKVEHTLWVANDNDFVPGTSGPNNFYVFGFTDADLAKYGATLVPEQIAAVPEPSTWAMMILGFCGLGFLASRRRAKAALV</sequence>
<dbReference type="SUPFAM" id="SSF63829">
    <property type="entry name" value="Calcium-dependent phosphotriesterase"/>
    <property type="match status" value="1"/>
</dbReference>
<dbReference type="Pfam" id="PF07589">
    <property type="entry name" value="PEP-CTERM"/>
    <property type="match status" value="1"/>
</dbReference>
<evidence type="ECO:0000256" key="2">
    <source>
        <dbReference type="SAM" id="SignalP"/>
    </source>
</evidence>
<dbReference type="Proteomes" id="UP000639516">
    <property type="component" value="Unassembled WGS sequence"/>
</dbReference>
<feature type="chain" id="PRO_5045602337" evidence="2">
    <location>
        <begin position="23"/>
        <end position="489"/>
    </location>
</feature>
<organism evidence="5 6">
    <name type="scientific">Bradyrhizobium campsiandrae</name>
    <dbReference type="NCBI Taxonomy" id="1729892"/>
    <lineage>
        <taxon>Bacteria</taxon>
        <taxon>Pseudomonadati</taxon>
        <taxon>Pseudomonadota</taxon>
        <taxon>Alphaproteobacteria</taxon>
        <taxon>Hyphomicrobiales</taxon>
        <taxon>Nitrobacteraceae</taxon>
        <taxon>Bradyrhizobium</taxon>
    </lineage>
</organism>
<dbReference type="InterPro" id="IPR015943">
    <property type="entry name" value="WD40/YVTN_repeat-like_dom_sf"/>
</dbReference>
<reference evidence="5 6" key="1">
    <citation type="journal article" date="2020" name="Arch. Microbiol.">
        <title>Bradyrhizobium campsiandrae sp. nov., a nitrogen-fixing bacterial strain isolated from a native leguminous tree from the Amazon adapted to flooded conditions.</title>
        <authorList>
            <person name="Cabral Michel D."/>
            <person name="Martins da Costa E."/>
            <person name="Azarias Guimaraes A."/>
            <person name="Soares de Carvalho T."/>
            <person name="Santos de Castro Caputo P."/>
            <person name="Willems A."/>
            <person name="de Souza Moreira F.M."/>
        </authorList>
    </citation>
    <scope>NUCLEOTIDE SEQUENCE [LARGE SCALE GENOMIC DNA]</scope>
    <source>
        <strain evidence="6">INPA 384B</strain>
    </source>
</reference>
<accession>A0ABR7UB97</accession>
<dbReference type="InterPro" id="IPR013424">
    <property type="entry name" value="Ice-binding_C"/>
</dbReference>
<dbReference type="PANTHER" id="PTHR37957:SF1">
    <property type="entry name" value="PHYTASE-LIKE DOMAIN-CONTAINING PROTEIN"/>
    <property type="match status" value="1"/>
</dbReference>
<feature type="region of interest" description="Disordered" evidence="1">
    <location>
        <begin position="149"/>
        <end position="193"/>
    </location>
</feature>
<dbReference type="InterPro" id="IPR027372">
    <property type="entry name" value="Phytase-like_dom"/>
</dbReference>
<dbReference type="NCBIfam" id="TIGR02595">
    <property type="entry name" value="PEP_CTERM"/>
    <property type="match status" value="1"/>
</dbReference>
<dbReference type="Pfam" id="PF13449">
    <property type="entry name" value="Phytase-like"/>
    <property type="match status" value="1"/>
</dbReference>
<dbReference type="PANTHER" id="PTHR37957">
    <property type="entry name" value="BLR7070 PROTEIN"/>
    <property type="match status" value="1"/>
</dbReference>
<gene>
    <name evidence="5" type="ORF">HA482_21550</name>
</gene>
<evidence type="ECO:0000256" key="1">
    <source>
        <dbReference type="SAM" id="MobiDB-lite"/>
    </source>
</evidence>
<keyword evidence="6" id="KW-1185">Reference proteome</keyword>